<dbReference type="GO" id="GO:0046872">
    <property type="term" value="F:metal ion binding"/>
    <property type="evidence" value="ECO:0007669"/>
    <property type="project" value="InterPro"/>
</dbReference>
<dbReference type="SUPFAM" id="SSF55008">
    <property type="entry name" value="HMA, heavy metal-associated domain"/>
    <property type="match status" value="1"/>
</dbReference>
<dbReference type="STRING" id="1618572.UT17_C0001G0096"/>
<feature type="transmembrane region" description="Helical" evidence="1">
    <location>
        <begin position="120"/>
        <end position="144"/>
    </location>
</feature>
<dbReference type="Pfam" id="PF00403">
    <property type="entry name" value="HMA"/>
    <property type="match status" value="1"/>
</dbReference>
<evidence type="ECO:0000313" key="4">
    <source>
        <dbReference type="Proteomes" id="UP000034774"/>
    </source>
</evidence>
<dbReference type="InterPro" id="IPR008972">
    <property type="entry name" value="Cupredoxin"/>
</dbReference>
<evidence type="ECO:0000256" key="1">
    <source>
        <dbReference type="SAM" id="Phobius"/>
    </source>
</evidence>
<dbReference type="PANTHER" id="PTHR42208:SF1">
    <property type="entry name" value="HEAVY METAL TRANSPORTER"/>
    <property type="match status" value="1"/>
</dbReference>
<dbReference type="Gene3D" id="2.60.40.420">
    <property type="entry name" value="Cupredoxins - blue copper proteins"/>
    <property type="match status" value="2"/>
</dbReference>
<gene>
    <name evidence="3" type="ORF">UT17_C0001G0096</name>
</gene>
<evidence type="ECO:0000313" key="3">
    <source>
        <dbReference type="EMBL" id="KKQ92717.1"/>
    </source>
</evidence>
<feature type="transmembrane region" description="Helical" evidence="1">
    <location>
        <begin position="286"/>
        <end position="307"/>
    </location>
</feature>
<proteinExistence type="predicted"/>
<reference evidence="3 4" key="1">
    <citation type="journal article" date="2015" name="Nature">
        <title>rRNA introns, odd ribosomes, and small enigmatic genomes across a large radiation of phyla.</title>
        <authorList>
            <person name="Brown C.T."/>
            <person name="Hug L.A."/>
            <person name="Thomas B.C."/>
            <person name="Sharon I."/>
            <person name="Castelle C.J."/>
            <person name="Singh A."/>
            <person name="Wilkins M.J."/>
            <person name="Williams K.H."/>
            <person name="Banfield J.F."/>
        </authorList>
    </citation>
    <scope>NUCLEOTIDE SEQUENCE [LARGE SCALE GENOMIC DNA]</scope>
</reference>
<dbReference type="Pfam" id="PF13386">
    <property type="entry name" value="DsbD_2"/>
    <property type="match status" value="1"/>
</dbReference>
<feature type="transmembrane region" description="Helical" evidence="1">
    <location>
        <begin position="314"/>
        <end position="332"/>
    </location>
</feature>
<dbReference type="Proteomes" id="UP000034774">
    <property type="component" value="Unassembled WGS sequence"/>
</dbReference>
<keyword evidence="1" id="KW-1133">Transmembrane helix</keyword>
<keyword evidence="1" id="KW-0812">Transmembrane</keyword>
<dbReference type="AlphaFoldDB" id="A0A0G0LNS7"/>
<comment type="caution">
    <text evidence="3">The sequence shown here is derived from an EMBL/GenBank/DDBJ whole genome shotgun (WGS) entry which is preliminary data.</text>
</comment>
<keyword evidence="1" id="KW-0472">Membrane</keyword>
<dbReference type="InterPro" id="IPR028096">
    <property type="entry name" value="EfeO_Cupredoxin"/>
</dbReference>
<organism evidence="3 4">
    <name type="scientific">Candidatus Woesebacteria bacterium GW2011_GWB1_39_10</name>
    <dbReference type="NCBI Taxonomy" id="1618572"/>
    <lineage>
        <taxon>Bacteria</taxon>
        <taxon>Candidatus Woeseibacteriota</taxon>
    </lineage>
</organism>
<dbReference type="InterPro" id="IPR006121">
    <property type="entry name" value="HMA_dom"/>
</dbReference>
<feature type="transmembrane region" description="Helical" evidence="1">
    <location>
        <begin position="82"/>
        <end position="100"/>
    </location>
</feature>
<name>A0A0G0LNS7_9BACT</name>
<dbReference type="PROSITE" id="PS50846">
    <property type="entry name" value="HMA_2"/>
    <property type="match status" value="1"/>
</dbReference>
<dbReference type="InterPro" id="IPR036163">
    <property type="entry name" value="HMA_dom_sf"/>
</dbReference>
<evidence type="ECO:0000259" key="2">
    <source>
        <dbReference type="PROSITE" id="PS50846"/>
    </source>
</evidence>
<dbReference type="InterPro" id="IPR039447">
    <property type="entry name" value="UreH-like_TM_dom"/>
</dbReference>
<dbReference type="Gene3D" id="3.30.70.100">
    <property type="match status" value="1"/>
</dbReference>
<feature type="transmembrane region" description="Helical" evidence="1">
    <location>
        <begin position="165"/>
        <end position="189"/>
    </location>
</feature>
<dbReference type="CDD" id="cd00371">
    <property type="entry name" value="HMA"/>
    <property type="match status" value="1"/>
</dbReference>
<accession>A0A0G0LNS7</accession>
<dbReference type="SUPFAM" id="SSF49503">
    <property type="entry name" value="Cupredoxins"/>
    <property type="match status" value="2"/>
</dbReference>
<sequence length="582" mass="61235">MANEKIHIAGMHCRSCEILIEEELKKIKGVGDVSVSHSDGTADIVFTDTLNKFDVKCAVENAGYCIGENAKLPFISRDKKDYIELGLAFFIATAFFLIARSLGLFELAGSVKGSYSSLPVVFIIGLTAGISTCMALVGGLVLGMSAKFSKQNPEASGIDKFVPHVYFNLGRIVSYFVFGGIIGFAGSFFQLSTSVLGLLTVAVGLVMLLLGSQLIDIFPFLKTISFTLPKSFHKFLGVKEKTEAEYSNKNASILGASTFFLPCGFTQAMQLYAISTGSPLQGALTLGVFALGTTPGLLGVGGLTSVVSGGSSKLFFKTAGVIVMLLALFNVSNGLNLLGVKSVFANTKTDSLDKNVKIVNGVQVIKMTQKSNGYTPDKFTVKKGVPVKWIVTSETIYSCASSIVSQQLGIRSSLKLGENVFEFTPTQTGTIRFSCSMGMYTGQFNVVDGNVLPTNSPSTPSCGGSGGGGCGCGGGAKNTIVPTTGEVSTVDKTQILKATYSVSTDITPNKFTVKKGVPVRFEVLAKENGQGCMGSVAIPGLTDKVDGFQAGQSIVFEFTPTTTGTYPITCAMGVPRGDITVN</sequence>
<feature type="domain" description="HMA" evidence="2">
    <location>
        <begin position="2"/>
        <end position="67"/>
    </location>
</feature>
<protein>
    <recommendedName>
        <fullName evidence="2">HMA domain-containing protein</fullName>
    </recommendedName>
</protein>
<feature type="transmembrane region" description="Helical" evidence="1">
    <location>
        <begin position="195"/>
        <end position="221"/>
    </location>
</feature>
<dbReference type="PATRIC" id="fig|1618572.3.peg.101"/>
<dbReference type="Pfam" id="PF13473">
    <property type="entry name" value="Cupredoxin_1"/>
    <property type="match status" value="1"/>
</dbReference>
<dbReference type="EMBL" id="LBVU01000001">
    <property type="protein sequence ID" value="KKQ92717.1"/>
    <property type="molecule type" value="Genomic_DNA"/>
</dbReference>
<dbReference type="PANTHER" id="PTHR42208">
    <property type="entry name" value="HEAVY METAL TRANSPORTER-RELATED"/>
    <property type="match status" value="1"/>
</dbReference>